<dbReference type="EC" id="3.1.3.48" evidence="2"/>
<dbReference type="InterPro" id="IPR029021">
    <property type="entry name" value="Prot-tyrosine_phosphatase-like"/>
</dbReference>
<feature type="compositionally biased region" description="Low complexity" evidence="5">
    <location>
        <begin position="241"/>
        <end position="262"/>
    </location>
</feature>
<evidence type="ECO:0000313" key="8">
    <source>
        <dbReference type="EMBL" id="KAG5190756.1"/>
    </source>
</evidence>
<reference evidence="8" key="1">
    <citation type="submission" date="2021-02" db="EMBL/GenBank/DDBJ databases">
        <title>First Annotated Genome of the Yellow-green Alga Tribonema minus.</title>
        <authorList>
            <person name="Mahan K.M."/>
        </authorList>
    </citation>
    <scope>NUCLEOTIDE SEQUENCE</scope>
    <source>
        <strain evidence="8">UTEX B ZZ1240</strain>
    </source>
</reference>
<dbReference type="PROSITE" id="PS50054">
    <property type="entry name" value="TYR_PHOSPHATASE_DUAL"/>
    <property type="match status" value="1"/>
</dbReference>
<dbReference type="SMART" id="SM00195">
    <property type="entry name" value="DSPc"/>
    <property type="match status" value="1"/>
</dbReference>
<keyword evidence="9" id="KW-1185">Reference proteome</keyword>
<evidence type="ECO:0000256" key="4">
    <source>
        <dbReference type="ARBA" id="ARBA00022912"/>
    </source>
</evidence>
<dbReference type="PANTHER" id="PTHR10159">
    <property type="entry name" value="DUAL SPECIFICITY PROTEIN PHOSPHATASE"/>
    <property type="match status" value="1"/>
</dbReference>
<evidence type="ECO:0000259" key="6">
    <source>
        <dbReference type="PROSITE" id="PS50054"/>
    </source>
</evidence>
<comment type="similarity">
    <text evidence="1">Belongs to the protein-tyrosine phosphatase family. Non-receptor class dual specificity subfamily.</text>
</comment>
<dbReference type="Gene3D" id="3.90.190.10">
    <property type="entry name" value="Protein tyrosine phosphatase superfamily"/>
    <property type="match status" value="1"/>
</dbReference>
<proteinExistence type="inferred from homology"/>
<protein>
    <recommendedName>
        <fullName evidence="2">protein-tyrosine-phosphatase</fullName>
        <ecNumber evidence="2">3.1.3.48</ecNumber>
    </recommendedName>
</protein>
<dbReference type="EMBL" id="JAFCMP010000028">
    <property type="protein sequence ID" value="KAG5190756.1"/>
    <property type="molecule type" value="Genomic_DNA"/>
</dbReference>
<organism evidence="8 9">
    <name type="scientific">Tribonema minus</name>
    <dbReference type="NCBI Taxonomy" id="303371"/>
    <lineage>
        <taxon>Eukaryota</taxon>
        <taxon>Sar</taxon>
        <taxon>Stramenopiles</taxon>
        <taxon>Ochrophyta</taxon>
        <taxon>PX clade</taxon>
        <taxon>Xanthophyceae</taxon>
        <taxon>Tribonematales</taxon>
        <taxon>Tribonemataceae</taxon>
        <taxon>Tribonema</taxon>
    </lineage>
</organism>
<sequence>MCRQTRRRAPPSLVLNLEAAIYQQCGVDSPPSSYEAAPRLVRRKPTSLSLNIAVEEQHKDAFATEQAARILDWLAIAGEDITLDKDAMKAMGITHIINCTRHCPNLFPDHSGQPVPTEGFHYLKLSLQDSIDQDITSALAPSFRMIEEARACGGCCLVHCSSGMSRSATITIAYLVQHRNMTLLDAMHLTKDRRRQTSPNPGFVSQLLDLEHVVHACHTLDLGKYCEDRFASTASWTPEVSSSSDDSSSSSSEFAAGSSGDETASPRRPRCSSNAVRSSRHCSFFADEEEDGDLAAPARRTA</sequence>
<dbReference type="CDD" id="cd14498">
    <property type="entry name" value="DSP"/>
    <property type="match status" value="1"/>
</dbReference>
<dbReference type="AlphaFoldDB" id="A0A835ZD16"/>
<name>A0A835ZD16_9STRA</name>
<evidence type="ECO:0000256" key="2">
    <source>
        <dbReference type="ARBA" id="ARBA00013064"/>
    </source>
</evidence>
<dbReference type="InterPro" id="IPR016130">
    <property type="entry name" value="Tyr_Pase_AS"/>
</dbReference>
<keyword evidence="4" id="KW-0904">Protein phosphatase</keyword>
<dbReference type="InterPro" id="IPR000340">
    <property type="entry name" value="Dual-sp_phosphatase_cat-dom"/>
</dbReference>
<keyword evidence="3" id="KW-0378">Hydrolase</keyword>
<evidence type="ECO:0000256" key="5">
    <source>
        <dbReference type="SAM" id="MobiDB-lite"/>
    </source>
</evidence>
<evidence type="ECO:0000313" key="9">
    <source>
        <dbReference type="Proteomes" id="UP000664859"/>
    </source>
</evidence>
<feature type="domain" description="Tyrosine-protein phosphatase" evidence="6">
    <location>
        <begin position="66"/>
        <end position="216"/>
    </location>
</feature>
<dbReference type="GO" id="GO:0043409">
    <property type="term" value="P:negative regulation of MAPK cascade"/>
    <property type="evidence" value="ECO:0007669"/>
    <property type="project" value="TreeGrafter"/>
</dbReference>
<feature type="region of interest" description="Disordered" evidence="5">
    <location>
        <begin position="237"/>
        <end position="279"/>
    </location>
</feature>
<dbReference type="OrthoDB" id="10252009at2759"/>
<dbReference type="PROSITE" id="PS50056">
    <property type="entry name" value="TYR_PHOSPHATASE_2"/>
    <property type="match status" value="1"/>
</dbReference>
<evidence type="ECO:0000256" key="1">
    <source>
        <dbReference type="ARBA" id="ARBA00008601"/>
    </source>
</evidence>
<dbReference type="InterPro" id="IPR020422">
    <property type="entry name" value="TYR_PHOSPHATASE_DUAL_dom"/>
</dbReference>
<dbReference type="InterPro" id="IPR000387">
    <property type="entry name" value="Tyr_Pase_dom"/>
</dbReference>
<dbReference type="SUPFAM" id="SSF52799">
    <property type="entry name" value="(Phosphotyrosine protein) phosphatases II"/>
    <property type="match status" value="1"/>
</dbReference>
<evidence type="ECO:0000259" key="7">
    <source>
        <dbReference type="PROSITE" id="PS50056"/>
    </source>
</evidence>
<dbReference type="PROSITE" id="PS00383">
    <property type="entry name" value="TYR_PHOSPHATASE_1"/>
    <property type="match status" value="1"/>
</dbReference>
<accession>A0A835ZD16</accession>
<feature type="domain" description="Tyrosine specific protein phosphatases" evidence="7">
    <location>
        <begin position="137"/>
        <end position="194"/>
    </location>
</feature>
<dbReference type="Proteomes" id="UP000664859">
    <property type="component" value="Unassembled WGS sequence"/>
</dbReference>
<dbReference type="Pfam" id="PF00782">
    <property type="entry name" value="DSPc"/>
    <property type="match status" value="1"/>
</dbReference>
<dbReference type="PANTHER" id="PTHR10159:SF519">
    <property type="entry name" value="DUAL SPECIFICITY PROTEIN PHOSPHATASE MPK3"/>
    <property type="match status" value="1"/>
</dbReference>
<comment type="caution">
    <text evidence="8">The sequence shown here is derived from an EMBL/GenBank/DDBJ whole genome shotgun (WGS) entry which is preliminary data.</text>
</comment>
<gene>
    <name evidence="8" type="ORF">JKP88DRAFT_352543</name>
</gene>
<dbReference type="GO" id="GO:0004725">
    <property type="term" value="F:protein tyrosine phosphatase activity"/>
    <property type="evidence" value="ECO:0007669"/>
    <property type="project" value="UniProtKB-EC"/>
</dbReference>
<evidence type="ECO:0000256" key="3">
    <source>
        <dbReference type="ARBA" id="ARBA00022801"/>
    </source>
</evidence>
<dbReference type="GO" id="GO:0005737">
    <property type="term" value="C:cytoplasm"/>
    <property type="evidence" value="ECO:0007669"/>
    <property type="project" value="TreeGrafter"/>
</dbReference>